<dbReference type="OrthoDB" id="10251809at2759"/>
<name>A0A9W7BD93_9STRA</name>
<keyword evidence="1" id="KW-0812">Transmembrane</keyword>
<evidence type="ECO:0000313" key="2">
    <source>
        <dbReference type="EMBL" id="GMH85830.1"/>
    </source>
</evidence>
<protein>
    <submittedName>
        <fullName evidence="2">Uncharacterized protein</fullName>
    </submittedName>
</protein>
<reference evidence="3" key="1">
    <citation type="journal article" date="2023" name="Commun. Biol.">
        <title>Genome analysis of Parmales, the sister group of diatoms, reveals the evolutionary specialization of diatoms from phago-mixotrophs to photoautotrophs.</title>
        <authorList>
            <person name="Ban H."/>
            <person name="Sato S."/>
            <person name="Yoshikawa S."/>
            <person name="Yamada K."/>
            <person name="Nakamura Y."/>
            <person name="Ichinomiya M."/>
            <person name="Sato N."/>
            <person name="Blanc-Mathieu R."/>
            <person name="Endo H."/>
            <person name="Kuwata A."/>
            <person name="Ogata H."/>
        </authorList>
    </citation>
    <scope>NUCLEOTIDE SEQUENCE [LARGE SCALE GENOMIC DNA]</scope>
    <source>
        <strain evidence="3">NIES 3701</strain>
    </source>
</reference>
<dbReference type="AlphaFoldDB" id="A0A9W7BD93"/>
<dbReference type="Proteomes" id="UP001165085">
    <property type="component" value="Unassembled WGS sequence"/>
</dbReference>
<feature type="transmembrane region" description="Helical" evidence="1">
    <location>
        <begin position="259"/>
        <end position="280"/>
    </location>
</feature>
<evidence type="ECO:0000256" key="1">
    <source>
        <dbReference type="SAM" id="Phobius"/>
    </source>
</evidence>
<dbReference type="InterPro" id="IPR015915">
    <property type="entry name" value="Kelch-typ_b-propeller"/>
</dbReference>
<comment type="caution">
    <text evidence="2">The sequence shown here is derived from an EMBL/GenBank/DDBJ whole genome shotgun (WGS) entry which is preliminary data.</text>
</comment>
<keyword evidence="1" id="KW-0472">Membrane</keyword>
<keyword evidence="3" id="KW-1185">Reference proteome</keyword>
<sequence length="361" mass="39933">MFSTIDAVELTPSPSSSFDSYRSPLSSRHGHATVALPSAVVVLGGLQGEKYLNDVYILRDGDAEWSQVELAGLMMWSPRSGFGCCAVEGVIYVSGGCNADGCFNDLWKSEDEGANWTRIQENIDHFAAVGPKESYPARANFYMTYKTTSNSLVLLGGTDFSEAFNDVYEFDLNRRAPRRWSKVREGRKRIGGVMGLGGKYDCFGGRYKFWACQMEEVLYVGGGEDLDDSVYDDVWRSEDWGRTWEKIGKVREGKNQKGGIIGASACALGGVVFLFGGSLWGRCCASFAQTDFHNCYWSSKDAGMSWSKVMSTEREFLRSSMTATAVKRRNEIVMVGGWDGDDAVGESKSDDRKIVDTYIIV</sequence>
<dbReference type="Gene3D" id="2.120.10.80">
    <property type="entry name" value="Kelch-type beta propeller"/>
    <property type="match status" value="2"/>
</dbReference>
<evidence type="ECO:0000313" key="3">
    <source>
        <dbReference type="Proteomes" id="UP001165085"/>
    </source>
</evidence>
<dbReference type="EMBL" id="BRXY01000308">
    <property type="protein sequence ID" value="GMH85830.1"/>
    <property type="molecule type" value="Genomic_DNA"/>
</dbReference>
<dbReference type="Pfam" id="PF24681">
    <property type="entry name" value="Kelch_KLHDC2_KLHL20_DRC7"/>
    <property type="match status" value="1"/>
</dbReference>
<proteinExistence type="predicted"/>
<keyword evidence="1" id="KW-1133">Transmembrane helix</keyword>
<accession>A0A9W7BD93</accession>
<gene>
    <name evidence="2" type="ORF">TrST_g11615</name>
</gene>
<organism evidence="2 3">
    <name type="scientific">Triparma strigata</name>
    <dbReference type="NCBI Taxonomy" id="1606541"/>
    <lineage>
        <taxon>Eukaryota</taxon>
        <taxon>Sar</taxon>
        <taxon>Stramenopiles</taxon>
        <taxon>Ochrophyta</taxon>
        <taxon>Bolidophyceae</taxon>
        <taxon>Parmales</taxon>
        <taxon>Triparmaceae</taxon>
        <taxon>Triparma</taxon>
    </lineage>
</organism>
<dbReference type="SUPFAM" id="SSF117281">
    <property type="entry name" value="Kelch motif"/>
    <property type="match status" value="2"/>
</dbReference>
<dbReference type="PANTHER" id="PTHR23244">
    <property type="entry name" value="KELCH REPEAT DOMAIN"/>
    <property type="match status" value="1"/>
</dbReference>